<dbReference type="OMA" id="WKQYAQA"/>
<evidence type="ECO:0000259" key="8">
    <source>
        <dbReference type="Pfam" id="PF07967"/>
    </source>
</evidence>
<evidence type="ECO:0000256" key="1">
    <source>
        <dbReference type="ARBA" id="ARBA00004123"/>
    </source>
</evidence>
<dbReference type="HOGENOM" id="CLU_052185_0_0_1"/>
<reference evidence="10 11" key="1">
    <citation type="journal article" date="2013" name="Nature">
        <title>Insights into bilaterian evolution from three spiralian genomes.</title>
        <authorList>
            <person name="Simakov O."/>
            <person name="Marletaz F."/>
            <person name="Cho S.J."/>
            <person name="Edsinger-Gonzales E."/>
            <person name="Havlak P."/>
            <person name="Hellsten U."/>
            <person name="Kuo D.H."/>
            <person name="Larsson T."/>
            <person name="Lv J."/>
            <person name="Arendt D."/>
            <person name="Savage R."/>
            <person name="Osoegawa K."/>
            <person name="de Jong P."/>
            <person name="Grimwood J."/>
            <person name="Chapman J.A."/>
            <person name="Shapiro H."/>
            <person name="Aerts A."/>
            <person name="Otillar R.P."/>
            <person name="Terry A.Y."/>
            <person name="Boore J.L."/>
            <person name="Grigoriev I.V."/>
            <person name="Lindberg D.R."/>
            <person name="Seaver E.C."/>
            <person name="Weisblat D.A."/>
            <person name="Putnam N.H."/>
            <person name="Rokhsar D.S."/>
        </authorList>
    </citation>
    <scope>NUCLEOTIDE SEQUENCE [LARGE SCALE GENOMIC DNA]</scope>
</reference>
<keyword evidence="4" id="KW-0862">Zinc</keyword>
<dbReference type="PANTHER" id="PTHR15835:SF6">
    <property type="entry name" value="ZINC FINGER C3HC-TYPE PROTEIN 1"/>
    <property type="match status" value="1"/>
</dbReference>
<dbReference type="Pfam" id="PF07967">
    <property type="entry name" value="zf-C3HC"/>
    <property type="match status" value="1"/>
</dbReference>
<dbReference type="GO" id="GO:0008270">
    <property type="term" value="F:zinc ion binding"/>
    <property type="evidence" value="ECO:0007669"/>
    <property type="project" value="UniProtKB-KW"/>
</dbReference>
<feature type="domain" description="NuBaID C-terminal" evidence="9">
    <location>
        <begin position="212"/>
        <end position="294"/>
    </location>
</feature>
<dbReference type="Proteomes" id="UP000030746">
    <property type="component" value="Unassembled WGS sequence"/>
</dbReference>
<evidence type="ECO:0000256" key="2">
    <source>
        <dbReference type="ARBA" id="ARBA00022723"/>
    </source>
</evidence>
<evidence type="ECO:0000256" key="6">
    <source>
        <dbReference type="ARBA" id="ARBA00044931"/>
    </source>
</evidence>
<keyword evidence="3" id="KW-0863">Zinc-finger</keyword>
<dbReference type="KEGG" id="lgi:LOTGIDRAFT_234377"/>
<evidence type="ECO:0000259" key="9">
    <source>
        <dbReference type="Pfam" id="PF08600"/>
    </source>
</evidence>
<dbReference type="CTD" id="20249519"/>
<feature type="region of interest" description="Disordered" evidence="7">
    <location>
        <begin position="25"/>
        <end position="46"/>
    </location>
</feature>
<evidence type="ECO:0000256" key="3">
    <source>
        <dbReference type="ARBA" id="ARBA00022771"/>
    </source>
</evidence>
<name>V3ZWK2_LOTGI</name>
<keyword evidence="11" id="KW-1185">Reference proteome</keyword>
<dbReference type="STRING" id="225164.V3ZWK2"/>
<evidence type="ECO:0000313" key="11">
    <source>
        <dbReference type="Proteomes" id="UP000030746"/>
    </source>
</evidence>
<dbReference type="Pfam" id="PF08600">
    <property type="entry name" value="NuBaID_C"/>
    <property type="match status" value="1"/>
</dbReference>
<dbReference type="InterPro" id="IPR012935">
    <property type="entry name" value="NuBaID_N"/>
</dbReference>
<accession>V3ZWK2</accession>
<sequence length="385" mass="43908">MASNSVTPDRVKSVLSSFLSTNTKEKDYQKKDDKHSSGDSDKKEDILTPVESAAKSEYFKRVQTFSPLSWFGKPRELSPLICARYGWENTKTDMLQCVSCRAVLCGQLPQMTDFLLYKEACDKLKEQLISGHEKLCWLAANPISEKFMILPLYDIVQLRKEFHERLCSLAIIKTDLPKINFENLDKWGFDEEKCIQLAKSQSIREDAAISATLAITGWTLNDENKQIIVCHYCKRRIGLWNYINDSSQNDESCHDNTSEEPLSKRMKLEKKSCLDPIVEHRYWCPWVTMAIKPGKQSPGKPQLSSTTDSNVFTFKKNESHPGWVNTLQILVPDLAETVGSTGLSKSPMIEGLRSVRKILRVWSSPEKLKQSEKTNVSENIEKDEA</sequence>
<dbReference type="GO" id="GO:0005634">
    <property type="term" value="C:nucleus"/>
    <property type="evidence" value="ECO:0007669"/>
    <property type="project" value="UniProtKB-SubCell"/>
</dbReference>
<evidence type="ECO:0000256" key="7">
    <source>
        <dbReference type="SAM" id="MobiDB-lite"/>
    </source>
</evidence>
<keyword evidence="2" id="KW-0479">Metal-binding</keyword>
<protein>
    <recommendedName>
        <fullName evidence="12">C3HC-type domain-containing protein</fullName>
    </recommendedName>
</protein>
<comment type="subcellular location">
    <subcellularLocation>
        <location evidence="1">Nucleus</location>
    </subcellularLocation>
</comment>
<feature type="domain" description="C3HC-type" evidence="8">
    <location>
        <begin position="55"/>
        <end position="178"/>
    </location>
</feature>
<dbReference type="EMBL" id="KB202620">
    <property type="protein sequence ID" value="ESO88777.1"/>
    <property type="molecule type" value="Genomic_DNA"/>
</dbReference>
<dbReference type="InterPro" id="IPR013909">
    <property type="entry name" value="NuBaID_C"/>
</dbReference>
<dbReference type="OrthoDB" id="614844at2759"/>
<organism evidence="10 11">
    <name type="scientific">Lottia gigantea</name>
    <name type="common">Giant owl limpet</name>
    <dbReference type="NCBI Taxonomy" id="225164"/>
    <lineage>
        <taxon>Eukaryota</taxon>
        <taxon>Metazoa</taxon>
        <taxon>Spiralia</taxon>
        <taxon>Lophotrochozoa</taxon>
        <taxon>Mollusca</taxon>
        <taxon>Gastropoda</taxon>
        <taxon>Patellogastropoda</taxon>
        <taxon>Lottioidea</taxon>
        <taxon>Lottiidae</taxon>
        <taxon>Lottia</taxon>
    </lineage>
</organism>
<evidence type="ECO:0000256" key="4">
    <source>
        <dbReference type="ARBA" id="ARBA00022833"/>
    </source>
</evidence>
<dbReference type="RefSeq" id="XP_009060451.1">
    <property type="nucleotide sequence ID" value="XM_009062203.1"/>
</dbReference>
<proteinExistence type="predicted"/>
<comment type="function">
    <text evidence="6">Required for proper positioning of a substantial amount of TPR at the nuclear basket (NB) through interaction with TPR.</text>
</comment>
<dbReference type="AlphaFoldDB" id="V3ZWK2"/>
<gene>
    <name evidence="10" type="ORF">LOTGIDRAFT_234377</name>
</gene>
<evidence type="ECO:0000256" key="5">
    <source>
        <dbReference type="ARBA" id="ARBA00023242"/>
    </source>
</evidence>
<dbReference type="PANTHER" id="PTHR15835">
    <property type="entry name" value="NUCLEAR-INTERACTING PARTNER OF ALK"/>
    <property type="match status" value="1"/>
</dbReference>
<evidence type="ECO:0000313" key="10">
    <source>
        <dbReference type="EMBL" id="ESO88777.1"/>
    </source>
</evidence>
<evidence type="ECO:0008006" key="12">
    <source>
        <dbReference type="Google" id="ProtNLM"/>
    </source>
</evidence>
<keyword evidence="5" id="KW-0539">Nucleus</keyword>
<dbReference type="GeneID" id="20249519"/>